<feature type="region of interest" description="Disordered" evidence="4">
    <location>
        <begin position="657"/>
        <end position="677"/>
    </location>
</feature>
<dbReference type="PANTHER" id="PTHR12607">
    <property type="entry name" value="ADENOMATOUS POLYPOSIS COLI PROTEIN FAMILY"/>
    <property type="match status" value="1"/>
</dbReference>
<keyword evidence="2" id="KW-0879">Wnt signaling pathway</keyword>
<feature type="compositionally biased region" description="Pro residues" evidence="4">
    <location>
        <begin position="905"/>
        <end position="921"/>
    </location>
</feature>
<dbReference type="InterPro" id="IPR017441">
    <property type="entry name" value="Protein_kinase_ATP_BS"/>
</dbReference>
<dbReference type="PANTHER" id="PTHR12607:SF12">
    <property type="entry name" value="APC-LIKE, ISOFORM A-RELATED"/>
    <property type="match status" value="1"/>
</dbReference>
<dbReference type="Gene3D" id="1.10.510.10">
    <property type="entry name" value="Transferase(Phosphotransferase) domain 1"/>
    <property type="match status" value="2"/>
</dbReference>
<dbReference type="SMART" id="SM00220">
    <property type="entry name" value="S_TKc"/>
    <property type="match status" value="1"/>
</dbReference>
<dbReference type="SUPFAM" id="SSF56112">
    <property type="entry name" value="Protein kinase-like (PK-like)"/>
    <property type="match status" value="2"/>
</dbReference>
<feature type="compositionally biased region" description="Acidic residues" evidence="4">
    <location>
        <begin position="930"/>
        <end position="942"/>
    </location>
</feature>
<feature type="region of interest" description="Disordered" evidence="4">
    <location>
        <begin position="524"/>
        <end position="575"/>
    </location>
</feature>
<feature type="compositionally biased region" description="Polar residues" evidence="4">
    <location>
        <begin position="553"/>
        <end position="575"/>
    </location>
</feature>
<dbReference type="GO" id="GO:0005524">
    <property type="term" value="F:ATP binding"/>
    <property type="evidence" value="ECO:0007669"/>
    <property type="project" value="UniProtKB-UniRule"/>
</dbReference>
<evidence type="ECO:0000256" key="4">
    <source>
        <dbReference type="SAM" id="MobiDB-lite"/>
    </source>
</evidence>
<dbReference type="GO" id="GO:0005881">
    <property type="term" value="C:cytoplasmic microtubule"/>
    <property type="evidence" value="ECO:0007669"/>
    <property type="project" value="TreeGrafter"/>
</dbReference>
<feature type="compositionally biased region" description="Acidic residues" evidence="4">
    <location>
        <begin position="802"/>
        <end position="812"/>
    </location>
</feature>
<keyword evidence="3" id="KW-0067">ATP-binding</keyword>
<dbReference type="Proteomes" id="UP000095282">
    <property type="component" value="Unplaced"/>
</dbReference>
<dbReference type="WBParaSite" id="Csp11.Scaffold629.g7798.t2">
    <property type="protein sequence ID" value="Csp11.Scaffold629.g7798.t2"/>
    <property type="gene ID" value="Csp11.Scaffold629.g7798"/>
</dbReference>
<dbReference type="SUPFAM" id="SSF48371">
    <property type="entry name" value="ARM repeat"/>
    <property type="match status" value="1"/>
</dbReference>
<evidence type="ECO:0000259" key="5">
    <source>
        <dbReference type="PROSITE" id="PS50011"/>
    </source>
</evidence>
<dbReference type="STRING" id="1561998.A0A1I7UC00"/>
<organism evidence="6 7">
    <name type="scientific">Caenorhabditis tropicalis</name>
    <dbReference type="NCBI Taxonomy" id="1561998"/>
    <lineage>
        <taxon>Eukaryota</taxon>
        <taxon>Metazoa</taxon>
        <taxon>Ecdysozoa</taxon>
        <taxon>Nematoda</taxon>
        <taxon>Chromadorea</taxon>
        <taxon>Rhabditida</taxon>
        <taxon>Rhabditina</taxon>
        <taxon>Rhabditomorpha</taxon>
        <taxon>Rhabditoidea</taxon>
        <taxon>Rhabditidae</taxon>
        <taxon>Peloderinae</taxon>
        <taxon>Caenorhabditis</taxon>
    </lineage>
</organism>
<evidence type="ECO:0000256" key="1">
    <source>
        <dbReference type="ARBA" id="ARBA00009051"/>
    </source>
</evidence>
<evidence type="ECO:0000313" key="7">
    <source>
        <dbReference type="WBParaSite" id="Csp11.Scaffold629.g7798.t2"/>
    </source>
</evidence>
<comment type="similarity">
    <text evidence="1">Belongs to the adenomatous polyposis coli (APC) family.</text>
</comment>
<dbReference type="GO" id="GO:0007389">
    <property type="term" value="P:pattern specification process"/>
    <property type="evidence" value="ECO:0007669"/>
    <property type="project" value="TreeGrafter"/>
</dbReference>
<dbReference type="PROSITE" id="PS00107">
    <property type="entry name" value="PROTEIN_KINASE_ATP"/>
    <property type="match status" value="1"/>
</dbReference>
<dbReference type="GO" id="GO:0008017">
    <property type="term" value="F:microtubule binding"/>
    <property type="evidence" value="ECO:0007669"/>
    <property type="project" value="TreeGrafter"/>
</dbReference>
<feature type="compositionally biased region" description="Polar residues" evidence="4">
    <location>
        <begin position="865"/>
        <end position="876"/>
    </location>
</feature>
<evidence type="ECO:0000313" key="6">
    <source>
        <dbReference type="Proteomes" id="UP000095282"/>
    </source>
</evidence>
<dbReference type="GO" id="GO:0004672">
    <property type="term" value="F:protein kinase activity"/>
    <property type="evidence" value="ECO:0007669"/>
    <property type="project" value="InterPro"/>
</dbReference>
<dbReference type="GO" id="GO:0045295">
    <property type="term" value="F:gamma-catenin binding"/>
    <property type="evidence" value="ECO:0007669"/>
    <property type="project" value="TreeGrafter"/>
</dbReference>
<dbReference type="GO" id="GO:0030877">
    <property type="term" value="C:beta-catenin destruction complex"/>
    <property type="evidence" value="ECO:0007669"/>
    <property type="project" value="TreeGrafter"/>
</dbReference>
<feature type="region of interest" description="Disordered" evidence="4">
    <location>
        <begin position="1"/>
        <end position="49"/>
    </location>
</feature>
<feature type="domain" description="Protein kinase" evidence="5">
    <location>
        <begin position="964"/>
        <end position="1243"/>
    </location>
</feature>
<keyword evidence="3" id="KW-0547">Nucleotide-binding</keyword>
<name>A0A1I7UC00_9PELO</name>
<dbReference type="InterPro" id="IPR011009">
    <property type="entry name" value="Kinase-like_dom_sf"/>
</dbReference>
<dbReference type="GO" id="GO:0016477">
    <property type="term" value="P:cell migration"/>
    <property type="evidence" value="ECO:0007669"/>
    <property type="project" value="TreeGrafter"/>
</dbReference>
<feature type="compositionally biased region" description="Acidic residues" evidence="4">
    <location>
        <begin position="819"/>
        <end position="832"/>
    </location>
</feature>
<dbReference type="GO" id="GO:0008013">
    <property type="term" value="F:beta-catenin binding"/>
    <property type="evidence" value="ECO:0007669"/>
    <property type="project" value="InterPro"/>
</dbReference>
<feature type="compositionally biased region" description="Pro residues" evidence="4">
    <location>
        <begin position="531"/>
        <end position="544"/>
    </location>
</feature>
<sequence length="1561" mass="175771">MSSSSSDDETTIHRSAIYSQPKPGSSKRTTRHDVSDEEDEEPYARFRKEADGEVDERIAALLGTLHFEQKRDVVPSDEDDNRLRELHEKIFGVITNEPDIHRRRRLKKALPASNCVREQVFYLRRKPTTPPPSYYHRLNAALHTIVKESFGEEYRKVATILGLVEALAEVLILEVHAFGFPPTNTEHRNIRKLIANALTNLTYGQIQSKRRLCSYDGFVRCVVQIIMGSPNITQVYAGLIRNLSWNADSAMSEALQPTVHALAVAAVHAHTHRLDVTATLSALWNLAGHSVENKRTICDTPNCLKVLANILSPDARFTSLVDSATGILKYVAQYLATNSTHLELRSLLISRMLTLLKSSSFTCVTNTLGAIAHLIVKDPHMQQMIRQDAAAIQQLNVLRNSNRDDIRKAVKEVLNTLNQPCSRFGDMSLSVGGALEPQTSYHGTASPRLLSLRATRASPGKYVPQPMDHRSSSLPRHFAMQRNGFMMAQSYSHEQQQQMMYQMQQQLMIQTNEVEQQQQMMFLQQQQFHQQPPPQAPPPQAPPPADDDDVDIPTSTVMGTRSNSERSLGSMNPGSVMTNGGWNSTLDTAANSSRALSPVSYSDIPASPTLCAQVFQLGEPNQTHYSGGSANTMTRSDGTTVPIDNLITPTYATLNKNEEELESPVLPGPVLEEEEEEGDYAIISAEKTDDELLTRSIQAEKPGEASPKIRVSPRLNGFFSPRQQNQDPDRLLMESIRSEMPNRLSPRDPPPLDPRDSRDPRDPRDPRNSKNEEADRRDAVITTTIASPEPTDQQGTRRGSMEEEEEEEEEIDGSLPMDCVEEYSDDDDEYGDDSNATQYDDGVDDDPQMTIDCSMISGGSPRNALATSTPKGSASSLPGVRRATRVSTNGKTRLPIPKTNGSLQNPPPPFASNRPRLPPKPTILKRYSGEPEEEEEHEEENIQEETIYVNAPIVVEAEEQQRILMMKKEASSSKSSAVITPYNYQKPPITKYILRFEPAKRNKLFFTNQVLTDQIELFPDIEKPPVVKSFEFGTSEKLAANFLVLSPYTLQLYESWKIAGYDFSTACVFNIALQTLDAIQYLHQAGYVHRNIKPQTFSISDETETQLMFTDFRLTRKHLEGKAKKVRAARPKIRYGGTPRYASIAGLKEQEQGRKDDLESWIYMIYDMLDPENGISWRKVPRCEMLIKEKENFKKHVLPNTYKKVPSEFKKLVDMVHGMTYESVPDYPAFKEIVEKVGKSKDLDMKTCDWIGKMSLANVKNGVQLGVKKSTGNECEGHDDFEVKKPRKKMNPDDVIKNGGYTWKVIVLLGSGGFGDVYKVFDCSQKTPKGKNQLQYAMKTESEDGKKAMLRLKVEMQLLMAIQEDRKVPKEIGEGRNRRETNTHFVDFIDRGRSEDLQCKFIVMSLVGPSLDDIRKKYPVKLDKGNCPWQIAIQSLEAIQDLHTLGYLHRDIKPANFAVGFGPAEHQIFMLDFGIGRSFLDPKTKKMRAPRKSVKFLGTLRYASRACMQSQDQGRRDDLECWLYMIYDILDPKRGLIWSKFGAKKKTPDSSGKGGVICGKK</sequence>
<dbReference type="GO" id="GO:0007026">
    <property type="term" value="P:negative regulation of microtubule depolymerization"/>
    <property type="evidence" value="ECO:0007669"/>
    <property type="project" value="TreeGrafter"/>
</dbReference>
<feature type="compositionally biased region" description="Polar residues" evidence="4">
    <location>
        <begin position="781"/>
        <end position="797"/>
    </location>
</feature>
<dbReference type="InterPro" id="IPR000719">
    <property type="entry name" value="Prot_kinase_dom"/>
</dbReference>
<dbReference type="Gene3D" id="1.25.10.10">
    <property type="entry name" value="Leucine-rich Repeat Variant"/>
    <property type="match status" value="1"/>
</dbReference>
<evidence type="ECO:0000256" key="3">
    <source>
        <dbReference type="PROSITE-ProRule" id="PRU10141"/>
    </source>
</evidence>
<dbReference type="InterPro" id="IPR016024">
    <property type="entry name" value="ARM-type_fold"/>
</dbReference>
<dbReference type="PROSITE" id="PS50011">
    <property type="entry name" value="PROTEIN_KINASE_DOM"/>
    <property type="match status" value="2"/>
</dbReference>
<dbReference type="InterPro" id="IPR011989">
    <property type="entry name" value="ARM-like"/>
</dbReference>
<dbReference type="GO" id="GO:0007399">
    <property type="term" value="P:nervous system development"/>
    <property type="evidence" value="ECO:0007669"/>
    <property type="project" value="TreeGrafter"/>
</dbReference>
<feature type="compositionally biased region" description="Basic and acidic residues" evidence="4">
    <location>
        <begin position="753"/>
        <end position="779"/>
    </location>
</feature>
<reference evidence="7" key="1">
    <citation type="submission" date="2016-11" db="UniProtKB">
        <authorList>
            <consortium name="WormBaseParasite"/>
        </authorList>
    </citation>
    <scope>IDENTIFICATION</scope>
</reference>
<feature type="region of interest" description="Disordered" evidence="4">
    <location>
        <begin position="699"/>
        <end position="942"/>
    </location>
</feature>
<dbReference type="GO" id="GO:0090090">
    <property type="term" value="P:negative regulation of canonical Wnt signaling pathway"/>
    <property type="evidence" value="ECO:0007669"/>
    <property type="project" value="TreeGrafter"/>
</dbReference>
<protein>
    <submittedName>
        <fullName evidence="7">Protein kinase domain-containing protein</fullName>
    </submittedName>
</protein>
<dbReference type="InterPro" id="IPR026818">
    <property type="entry name" value="Apc_fam"/>
</dbReference>
<accession>A0A1I7UC00</accession>
<dbReference type="GO" id="GO:0001708">
    <property type="term" value="P:cell fate specification"/>
    <property type="evidence" value="ECO:0007669"/>
    <property type="project" value="TreeGrafter"/>
</dbReference>
<dbReference type="Pfam" id="PF00069">
    <property type="entry name" value="Pkinase"/>
    <property type="match status" value="1"/>
</dbReference>
<proteinExistence type="inferred from homology"/>
<feature type="binding site" evidence="3">
    <location>
        <position position="1339"/>
    </location>
    <ligand>
        <name>ATP</name>
        <dbReference type="ChEBI" id="CHEBI:30616"/>
    </ligand>
</feature>
<feature type="domain" description="Protein kinase" evidence="5">
    <location>
        <begin position="1303"/>
        <end position="1561"/>
    </location>
</feature>
<dbReference type="GO" id="GO:0016342">
    <property type="term" value="C:catenin complex"/>
    <property type="evidence" value="ECO:0007669"/>
    <property type="project" value="TreeGrafter"/>
</dbReference>
<evidence type="ECO:0000256" key="2">
    <source>
        <dbReference type="ARBA" id="ARBA00022687"/>
    </source>
</evidence>
<dbReference type="GO" id="GO:0016055">
    <property type="term" value="P:Wnt signaling pathway"/>
    <property type="evidence" value="ECO:0007669"/>
    <property type="project" value="UniProtKB-KW"/>
</dbReference>
<keyword evidence="6" id="KW-1185">Reference proteome</keyword>